<sequence>MRLGAIFSKTAPKRKLSSDLPIALLVNQLTGFQSNPLAQLKETLNDYYLTWQAGPPSCLYFSLAYEAGPYSWFESGLPPASGVHGTACGGAEQSPCT</sequence>
<evidence type="ECO:0000313" key="2">
    <source>
        <dbReference type="EMBL" id="RNI27285.1"/>
    </source>
</evidence>
<feature type="domain" description="Alpha-carbonic anhydrase" evidence="1">
    <location>
        <begin position="61"/>
        <end position="97"/>
    </location>
</feature>
<name>A0A3M9MPY6_9BACT</name>
<keyword evidence="3" id="KW-1185">Reference proteome</keyword>
<evidence type="ECO:0000259" key="1">
    <source>
        <dbReference type="PROSITE" id="PS51144"/>
    </source>
</evidence>
<accession>A0A3M9MPY6</accession>
<gene>
    <name evidence="2" type="ORF">EFA69_14140</name>
</gene>
<protein>
    <recommendedName>
        <fullName evidence="1">Alpha-carbonic anhydrase domain-containing protein</fullName>
    </recommendedName>
</protein>
<dbReference type="AlphaFoldDB" id="A0A3M9MPY6"/>
<dbReference type="EMBL" id="RJJE01000017">
    <property type="protein sequence ID" value="RNI27285.1"/>
    <property type="molecule type" value="Genomic_DNA"/>
</dbReference>
<reference evidence="2 3" key="1">
    <citation type="submission" date="2018-11" db="EMBL/GenBank/DDBJ databases">
        <title>Rufibacter latericius sp. nov., isolated from water in Baiyang Lake.</title>
        <authorList>
            <person name="Yang Y."/>
        </authorList>
    </citation>
    <scope>NUCLEOTIDE SEQUENCE [LARGE SCALE GENOMIC DNA]</scope>
    <source>
        <strain evidence="2 3">MCC P1</strain>
    </source>
</reference>
<proteinExistence type="predicted"/>
<dbReference type="PROSITE" id="PS51144">
    <property type="entry name" value="ALPHA_CA_2"/>
    <property type="match status" value="1"/>
</dbReference>
<dbReference type="Proteomes" id="UP000271010">
    <property type="component" value="Unassembled WGS sequence"/>
</dbReference>
<evidence type="ECO:0000313" key="3">
    <source>
        <dbReference type="Proteomes" id="UP000271010"/>
    </source>
</evidence>
<organism evidence="2 3">
    <name type="scientific">Rufibacter immobilis</name>
    <dbReference type="NCBI Taxonomy" id="1348778"/>
    <lineage>
        <taxon>Bacteria</taxon>
        <taxon>Pseudomonadati</taxon>
        <taxon>Bacteroidota</taxon>
        <taxon>Cytophagia</taxon>
        <taxon>Cytophagales</taxon>
        <taxon>Hymenobacteraceae</taxon>
        <taxon>Rufibacter</taxon>
    </lineage>
</organism>
<dbReference type="InterPro" id="IPR001148">
    <property type="entry name" value="CA_dom"/>
</dbReference>
<comment type="caution">
    <text evidence="2">The sequence shown here is derived from an EMBL/GenBank/DDBJ whole genome shotgun (WGS) entry which is preliminary data.</text>
</comment>